<accession>A0A5M9MNC9</accession>
<dbReference type="GeneID" id="54328177"/>
<dbReference type="AlphaFoldDB" id="A0A5M9MNC9"/>
<organism evidence="1 2">
    <name type="scientific">Aspergillus tanneri</name>
    <dbReference type="NCBI Taxonomy" id="1220188"/>
    <lineage>
        <taxon>Eukaryota</taxon>
        <taxon>Fungi</taxon>
        <taxon>Dikarya</taxon>
        <taxon>Ascomycota</taxon>
        <taxon>Pezizomycotina</taxon>
        <taxon>Eurotiomycetes</taxon>
        <taxon>Eurotiomycetidae</taxon>
        <taxon>Eurotiales</taxon>
        <taxon>Aspergillaceae</taxon>
        <taxon>Aspergillus</taxon>
        <taxon>Aspergillus subgen. Circumdati</taxon>
    </lineage>
</organism>
<gene>
    <name evidence="1" type="ORF">ATNIH1004_005475</name>
</gene>
<dbReference type="RefSeq" id="XP_033426161.1">
    <property type="nucleotide sequence ID" value="XM_033570129.1"/>
</dbReference>
<comment type="caution">
    <text evidence="1">The sequence shown here is derived from an EMBL/GenBank/DDBJ whole genome shotgun (WGS) entry which is preliminary data.</text>
</comment>
<reference evidence="1 2" key="1">
    <citation type="submission" date="2019-08" db="EMBL/GenBank/DDBJ databases">
        <title>The genome sequence of a newly discovered highly antifungal drug resistant Aspergillus species, Aspergillus tanneri NIH 1004.</title>
        <authorList>
            <person name="Mounaud S."/>
            <person name="Singh I."/>
            <person name="Joardar V."/>
            <person name="Pakala S."/>
            <person name="Pakala S."/>
            <person name="Venepally P."/>
            <person name="Chung J.K."/>
            <person name="Losada L."/>
            <person name="Nierman W.C."/>
        </authorList>
    </citation>
    <scope>NUCLEOTIDE SEQUENCE [LARGE SCALE GENOMIC DNA]</scope>
    <source>
        <strain evidence="1 2">NIH1004</strain>
    </source>
</reference>
<evidence type="ECO:0000313" key="1">
    <source>
        <dbReference type="EMBL" id="KAA8646800.1"/>
    </source>
</evidence>
<evidence type="ECO:0000313" key="2">
    <source>
        <dbReference type="Proteomes" id="UP000324241"/>
    </source>
</evidence>
<sequence>MLAIAWCSVLPPSSRATLKSLRCLCKIHDAPPSSSHTQGHDFEVTVALRELSFRVFDVNARASNPHMQGHDFEAIMAVRELSLDTYDANTRANSHVPWHAFTMGSYACTKRSTGSQFALARP</sequence>
<proteinExistence type="predicted"/>
<dbReference type="Proteomes" id="UP000324241">
    <property type="component" value="Unassembled WGS sequence"/>
</dbReference>
<dbReference type="EMBL" id="QUQM01000004">
    <property type="protein sequence ID" value="KAA8646800.1"/>
    <property type="molecule type" value="Genomic_DNA"/>
</dbReference>
<name>A0A5M9MNC9_9EURO</name>
<protein>
    <submittedName>
        <fullName evidence="1">Uncharacterized protein</fullName>
    </submittedName>
</protein>